<dbReference type="InterPro" id="IPR010619">
    <property type="entry name" value="ThrE-like_N"/>
</dbReference>
<dbReference type="GO" id="GO:0022857">
    <property type="term" value="F:transmembrane transporter activity"/>
    <property type="evidence" value="ECO:0007669"/>
    <property type="project" value="InterPro"/>
</dbReference>
<feature type="domain" description="Threonine/serine exporter-like N-terminal" evidence="3">
    <location>
        <begin position="244"/>
        <end position="398"/>
    </location>
</feature>
<comment type="similarity">
    <text evidence="1">Belongs to the ThrE exporter (TC 2.A.79) family.</text>
</comment>
<proteinExistence type="inferred from homology"/>
<organism evidence="5">
    <name type="scientific">Naegleria gruberi</name>
    <name type="common">Amoeba</name>
    <dbReference type="NCBI Taxonomy" id="5762"/>
    <lineage>
        <taxon>Eukaryota</taxon>
        <taxon>Discoba</taxon>
        <taxon>Heterolobosea</taxon>
        <taxon>Tetramitia</taxon>
        <taxon>Eutetramitia</taxon>
        <taxon>Vahlkampfiidae</taxon>
        <taxon>Naegleria</taxon>
    </lineage>
</organism>
<feature type="transmembrane region" description="Helical" evidence="2">
    <location>
        <begin position="259"/>
        <end position="279"/>
    </location>
</feature>
<dbReference type="Pfam" id="PF06738">
    <property type="entry name" value="ThrE"/>
    <property type="match status" value="1"/>
</dbReference>
<keyword evidence="2" id="KW-0812">Transmembrane</keyword>
<sequence>MSFLFGSKKKENLFDKLNQNNNTVNNVYGETTGLLSAQYSSSTSGGSPPSNNQEKANTIFSELSSFKPPEGEHNLNPIRSDFAIMKKQSFKKEEDYFTKQNEEKKPVQISLQEKVHGLFIDLSYALGIYGVPSHRLEMHLKTLFDCFPLEKCEFRYTPSSLWFCFTPNFNLNRNDEYEEGDGIVTHNSNAYLSKSKFYVVKLDEYDLEDMDLVKLCELDQLASEIPELMAVTENNPESLSNLIDDLRGRIRTIISRYSFVRSAIRLFIANLISASMWVMYYDGSWMEMLCGLIVGIATGILVVIAEKYPSFNRVNPFISAIVAGTVASLTKVIFSKMLTEEDRGKYPFSVFLVTLCALFGLLPHVSFTNGISELATKNLVSGSMRVFYAFVLILQVCFNSFAQF</sequence>
<keyword evidence="2" id="KW-1133">Transmembrane helix</keyword>
<dbReference type="EMBL" id="GG738905">
    <property type="protein sequence ID" value="EFC38662.1"/>
    <property type="molecule type" value="Genomic_DNA"/>
</dbReference>
<accession>D2VWQ9</accession>
<keyword evidence="2" id="KW-0472">Membrane</keyword>
<keyword evidence="5" id="KW-1185">Reference proteome</keyword>
<dbReference type="OrthoDB" id="413008at2759"/>
<feature type="transmembrane region" description="Helical" evidence="2">
    <location>
        <begin position="346"/>
        <end position="365"/>
    </location>
</feature>
<dbReference type="InParanoid" id="D2VWQ9"/>
<evidence type="ECO:0000256" key="1">
    <source>
        <dbReference type="ARBA" id="ARBA00034125"/>
    </source>
</evidence>
<protein>
    <submittedName>
        <fullName evidence="4">Predicted protein</fullName>
    </submittedName>
</protein>
<evidence type="ECO:0000259" key="3">
    <source>
        <dbReference type="Pfam" id="PF06738"/>
    </source>
</evidence>
<dbReference type="KEGG" id="ngr:NAEGRDRAFT_52865"/>
<reference evidence="4 5" key="1">
    <citation type="journal article" date="2010" name="Cell">
        <title>The genome of Naegleria gruberi illuminates early eukaryotic versatility.</title>
        <authorList>
            <person name="Fritz-Laylin L.K."/>
            <person name="Prochnik S.E."/>
            <person name="Ginger M.L."/>
            <person name="Dacks J.B."/>
            <person name="Carpenter M.L."/>
            <person name="Field M.C."/>
            <person name="Kuo A."/>
            <person name="Paredez A."/>
            <person name="Chapman J."/>
            <person name="Pham J."/>
            <person name="Shu S."/>
            <person name="Neupane R."/>
            <person name="Cipriano M."/>
            <person name="Mancuso J."/>
            <person name="Tu H."/>
            <person name="Salamov A."/>
            <person name="Lindquist E."/>
            <person name="Shapiro H."/>
            <person name="Lucas S."/>
            <person name="Grigoriev I.V."/>
            <person name="Cande W.Z."/>
            <person name="Fulton C."/>
            <person name="Rokhsar D.S."/>
            <person name="Dawson S.C."/>
        </authorList>
    </citation>
    <scope>NUCLEOTIDE SEQUENCE [LARGE SCALE GENOMIC DNA]</scope>
    <source>
        <strain evidence="4 5">NEG-M</strain>
    </source>
</reference>
<dbReference type="Proteomes" id="UP000006671">
    <property type="component" value="Unassembled WGS sequence"/>
</dbReference>
<feature type="transmembrane region" description="Helical" evidence="2">
    <location>
        <begin position="386"/>
        <end position="402"/>
    </location>
</feature>
<dbReference type="VEuPathDB" id="AmoebaDB:NAEGRDRAFT_52865"/>
<evidence type="ECO:0000313" key="4">
    <source>
        <dbReference type="EMBL" id="EFC38662.1"/>
    </source>
</evidence>
<dbReference type="InterPro" id="IPR051361">
    <property type="entry name" value="ThrE/Ser_Exporter"/>
</dbReference>
<dbReference type="PANTHER" id="PTHR31082">
    <property type="entry name" value="PHEROMONE-REGULATED MEMBRANE PROTEIN 10"/>
    <property type="match status" value="1"/>
</dbReference>
<dbReference type="GeneID" id="8862757"/>
<evidence type="ECO:0000256" key="2">
    <source>
        <dbReference type="SAM" id="Phobius"/>
    </source>
</evidence>
<dbReference type="RefSeq" id="XP_002671406.1">
    <property type="nucleotide sequence ID" value="XM_002671360.1"/>
</dbReference>
<feature type="transmembrane region" description="Helical" evidence="2">
    <location>
        <begin position="285"/>
        <end position="305"/>
    </location>
</feature>
<dbReference type="PANTHER" id="PTHR31082:SF4">
    <property type="entry name" value="PHEROMONE-REGULATED MEMBRANE PROTEIN 10"/>
    <property type="match status" value="1"/>
</dbReference>
<gene>
    <name evidence="4" type="ORF">NAEGRDRAFT_52865</name>
</gene>
<name>D2VWQ9_NAEGR</name>
<dbReference type="AlphaFoldDB" id="D2VWQ9"/>
<evidence type="ECO:0000313" key="5">
    <source>
        <dbReference type="Proteomes" id="UP000006671"/>
    </source>
</evidence>